<gene>
    <name evidence="1" type="ORF">DCF17_21110</name>
</gene>
<name>A0A2W4XRI5_9CYAN</name>
<dbReference type="AlphaFoldDB" id="A0A2W4XRI5"/>
<evidence type="ECO:0000313" key="2">
    <source>
        <dbReference type="Proteomes" id="UP000249081"/>
    </source>
</evidence>
<dbReference type="Proteomes" id="UP000249081">
    <property type="component" value="Unassembled WGS sequence"/>
</dbReference>
<reference evidence="1 2" key="2">
    <citation type="submission" date="2018-06" db="EMBL/GenBank/DDBJ databases">
        <title>Metagenomic assembly of (sub)arctic Cyanobacteria and their associated microbiome from non-axenic cultures.</title>
        <authorList>
            <person name="Baurain D."/>
        </authorList>
    </citation>
    <scope>NUCLEOTIDE SEQUENCE [LARGE SCALE GENOMIC DNA]</scope>
    <source>
        <strain evidence="1">ULC041bin1</strain>
    </source>
</reference>
<organism evidence="1 2">
    <name type="scientific">Shackletoniella antarctica</name>
    <dbReference type="NCBI Taxonomy" id="268115"/>
    <lineage>
        <taxon>Bacteria</taxon>
        <taxon>Bacillati</taxon>
        <taxon>Cyanobacteriota</taxon>
        <taxon>Cyanophyceae</taxon>
        <taxon>Oculatellales</taxon>
        <taxon>Oculatellaceae</taxon>
        <taxon>Shackletoniella</taxon>
    </lineage>
</organism>
<reference evidence="2" key="1">
    <citation type="submission" date="2018-04" db="EMBL/GenBank/DDBJ databases">
        <authorList>
            <person name="Cornet L."/>
        </authorList>
    </citation>
    <scope>NUCLEOTIDE SEQUENCE [LARGE SCALE GENOMIC DNA]</scope>
</reference>
<proteinExistence type="predicted"/>
<protein>
    <submittedName>
        <fullName evidence="1">Uncharacterized protein</fullName>
    </submittedName>
</protein>
<comment type="caution">
    <text evidence="1">The sequence shown here is derived from an EMBL/GenBank/DDBJ whole genome shotgun (WGS) entry which is preliminary data.</text>
</comment>
<accession>A0A2W4XRI5</accession>
<dbReference type="EMBL" id="QBMN01000225">
    <property type="protein sequence ID" value="PZO33998.1"/>
    <property type="molecule type" value="Genomic_DNA"/>
</dbReference>
<sequence length="224" mass="23351">MAEYTRGSTRDVLTFVALNARFYYGWKTVDLAARTGISGADIKTQLGHLTAVEAAAVANGIMVTGANSPKPARVVKRDPTAPISQPGSTSTFVGFSSLAAASAGGWSLAKAARGVRLTANVDGRRSVTAIAELSNGALYAYPLNRVDFDRAAAALGLQSANQITTTLERNALVTGSRTKPGRASIEDNGGLFTTYYSTAAEEAAITAGYNIESSEFVEYGSVVI</sequence>
<evidence type="ECO:0000313" key="1">
    <source>
        <dbReference type="EMBL" id="PZO33998.1"/>
    </source>
</evidence>